<dbReference type="GO" id="GO:0005509">
    <property type="term" value="F:calcium ion binding"/>
    <property type="evidence" value="ECO:0007669"/>
    <property type="project" value="InterPro"/>
</dbReference>
<dbReference type="PROSITE" id="PS00330">
    <property type="entry name" value="HEMOLYSIN_CALCIUM"/>
    <property type="match status" value="1"/>
</dbReference>
<gene>
    <name evidence="2" type="ORF">SUH3_18990</name>
</gene>
<name>A0A073IVK3_9RHOB</name>
<comment type="caution">
    <text evidence="2">The sequence shown here is derived from an EMBL/GenBank/DDBJ whole genome shotgun (WGS) entry which is preliminary data.</text>
</comment>
<dbReference type="AlphaFoldDB" id="A0A073IVK3"/>
<evidence type="ECO:0000313" key="2">
    <source>
        <dbReference type="EMBL" id="KEJ93615.1"/>
    </source>
</evidence>
<sequence length="324" mass="32936">MKIDGDVVANDYGVRVDSSAANTDYEYNVTLGETANVITNTSFAIYIGANATNTDLAYGAINLANAGEVTAFDRGAVLLFNANQANFSNSGTITSNSTTNYFDAAVSFAIVKNALFDNSGLIQRLHDTSGPSKDTATVSFFSSTEVVSATNSGTILSGRIAIYSDATVSETLTNSGQIVGDVELSTVVGGTLNNFGLIDGDVTTKGGNDIVSNNGMMTGVLDLGADDDAYTAIAGGVVLGGVLGGTGNDTLTGGSNADFLDGGADNDRLFGRGGDDDLRGGLGSDFMSGGMGDDQIIGDDGSDKMFGGSGDDTLNGGRDKDTIH</sequence>
<dbReference type="Gene3D" id="2.150.10.10">
    <property type="entry name" value="Serralysin-like metalloprotease, C-terminal"/>
    <property type="match status" value="2"/>
</dbReference>
<dbReference type="Proteomes" id="UP000027746">
    <property type="component" value="Unassembled WGS sequence"/>
</dbReference>
<dbReference type="InterPro" id="IPR011049">
    <property type="entry name" value="Serralysin-like_metalloprot_C"/>
</dbReference>
<dbReference type="Pfam" id="PF00353">
    <property type="entry name" value="HemolysinCabind"/>
    <property type="match status" value="2"/>
</dbReference>
<dbReference type="InterPro" id="IPR018511">
    <property type="entry name" value="Hemolysin-typ_Ca-bd_CS"/>
</dbReference>
<evidence type="ECO:0008006" key="4">
    <source>
        <dbReference type="Google" id="ProtNLM"/>
    </source>
</evidence>
<dbReference type="SUPFAM" id="SSF51120">
    <property type="entry name" value="beta-Roll"/>
    <property type="match status" value="1"/>
</dbReference>
<feature type="non-terminal residue" evidence="2">
    <location>
        <position position="324"/>
    </location>
</feature>
<protein>
    <recommendedName>
        <fullName evidence="4">Leukotoxin</fullName>
    </recommendedName>
</protein>
<keyword evidence="3" id="KW-1185">Reference proteome</keyword>
<feature type="region of interest" description="Disordered" evidence="1">
    <location>
        <begin position="293"/>
        <end position="324"/>
    </location>
</feature>
<organism evidence="2 3">
    <name type="scientific">Pseudosulfitobacter pseudonitzschiae</name>
    <dbReference type="NCBI Taxonomy" id="1402135"/>
    <lineage>
        <taxon>Bacteria</taxon>
        <taxon>Pseudomonadati</taxon>
        <taxon>Pseudomonadota</taxon>
        <taxon>Alphaproteobacteria</taxon>
        <taxon>Rhodobacterales</taxon>
        <taxon>Roseobacteraceae</taxon>
        <taxon>Pseudosulfitobacter</taxon>
    </lineage>
</organism>
<proteinExistence type="predicted"/>
<accession>A0A073IVK3</accession>
<evidence type="ECO:0000256" key="1">
    <source>
        <dbReference type="SAM" id="MobiDB-lite"/>
    </source>
</evidence>
<dbReference type="EMBL" id="JAMD01000048">
    <property type="protein sequence ID" value="KEJ93615.1"/>
    <property type="molecule type" value="Genomic_DNA"/>
</dbReference>
<evidence type="ECO:0000313" key="3">
    <source>
        <dbReference type="Proteomes" id="UP000027746"/>
    </source>
</evidence>
<dbReference type="PRINTS" id="PR00313">
    <property type="entry name" value="CABNDNGRPT"/>
</dbReference>
<dbReference type="InterPro" id="IPR001343">
    <property type="entry name" value="Hemolysn_Ca-bd"/>
</dbReference>
<reference evidence="2 3" key="1">
    <citation type="submission" date="2014-01" db="EMBL/GenBank/DDBJ databases">
        <title>Sulfitobacter sp. H3 (MCCC 1A00686) Genome Sequencing.</title>
        <authorList>
            <person name="Lai Q."/>
            <person name="Hong Z."/>
        </authorList>
    </citation>
    <scope>NUCLEOTIDE SEQUENCE [LARGE SCALE GENOMIC DNA]</scope>
    <source>
        <strain evidence="2 3">H3</strain>
    </source>
</reference>